<dbReference type="Proteomes" id="UP001231316">
    <property type="component" value="Plasmid unnamed2"/>
</dbReference>
<dbReference type="AlphaFoldDB" id="A0AAX3XBB4"/>
<name>A0AAX3XBB4_9LACO</name>
<proteinExistence type="predicted"/>
<gene>
    <name evidence="1" type="ORF">QFE45_10705</name>
</gene>
<keyword evidence="1" id="KW-0614">Plasmid</keyword>
<protein>
    <submittedName>
        <fullName evidence="1">Uncharacterized protein</fullName>
    </submittedName>
</protein>
<dbReference type="EMBL" id="CP123973">
    <property type="protein sequence ID" value="WII29729.1"/>
    <property type="molecule type" value="Genomic_DNA"/>
</dbReference>
<dbReference type="RefSeq" id="WP_284650698.1">
    <property type="nucleotide sequence ID" value="NZ_CP123973.1"/>
</dbReference>
<evidence type="ECO:0000313" key="2">
    <source>
        <dbReference type="Proteomes" id="UP001231316"/>
    </source>
</evidence>
<reference evidence="1" key="1">
    <citation type="submission" date="2023-04" db="EMBL/GenBank/DDBJ databases">
        <title>Four porcine-derived lactic acid bacteria strains analyses and their evaluation as potential probiotics based on genomics.</title>
        <authorList>
            <person name="Niu D."/>
        </authorList>
    </citation>
    <scope>NUCLEOTIDE SEQUENCE</scope>
    <source>
        <strain evidence="1">ZSA5</strain>
        <plasmid evidence="1">unnamed2</plasmid>
    </source>
</reference>
<accession>A0AAX3XBB4</accession>
<organism evidence="1 2">
    <name type="scientific">Ligilactobacillus salivarius</name>
    <dbReference type="NCBI Taxonomy" id="1624"/>
    <lineage>
        <taxon>Bacteria</taxon>
        <taxon>Bacillati</taxon>
        <taxon>Bacillota</taxon>
        <taxon>Bacilli</taxon>
        <taxon>Lactobacillales</taxon>
        <taxon>Lactobacillaceae</taxon>
        <taxon>Ligilactobacillus</taxon>
    </lineage>
</organism>
<evidence type="ECO:0000313" key="1">
    <source>
        <dbReference type="EMBL" id="WII29729.1"/>
    </source>
</evidence>
<geneLocation type="plasmid" evidence="1 2">
    <name>unnamed2</name>
</geneLocation>
<sequence length="106" mass="12106">MANKNIDAMIEELKQVFPDNWGKADKGLSLDIIDISLSWYEEAGFMEDCLFEINFEYKANKASVVITSEKELRFELTDGYINDFADIGKIVQIIGKHLKKIDLSVL</sequence>